<gene>
    <name evidence="2" type="ORF">PLESHI_07560</name>
</gene>
<feature type="transmembrane region" description="Helical" evidence="1">
    <location>
        <begin position="48"/>
        <end position="65"/>
    </location>
</feature>
<proteinExistence type="predicted"/>
<protein>
    <submittedName>
        <fullName evidence="2">Uncharacterized protein</fullName>
    </submittedName>
</protein>
<dbReference type="AlphaFoldDB" id="R8ARN6"/>
<keyword evidence="3" id="KW-1185">Reference proteome</keyword>
<dbReference type="EMBL" id="AQQO01000047">
    <property type="protein sequence ID" value="EON88986.1"/>
    <property type="molecule type" value="Genomic_DNA"/>
</dbReference>
<keyword evidence="1" id="KW-0472">Membrane</keyword>
<keyword evidence="1" id="KW-0812">Transmembrane</keyword>
<evidence type="ECO:0000313" key="3">
    <source>
        <dbReference type="Proteomes" id="UP000014012"/>
    </source>
</evidence>
<comment type="caution">
    <text evidence="2">The sequence shown here is derived from an EMBL/GenBank/DDBJ whole genome shotgun (WGS) entry which is preliminary data.</text>
</comment>
<dbReference type="Proteomes" id="UP000014012">
    <property type="component" value="Unassembled WGS sequence"/>
</dbReference>
<keyword evidence="1" id="KW-1133">Transmembrane helix</keyword>
<reference evidence="2 3" key="1">
    <citation type="journal article" date="2013" name="Genome Announc.">
        <title>Genome Sequence of Plesiomonas shigelloides Strain 302-73 (Serotype O1).</title>
        <authorList>
            <person name="Pique N."/>
            <person name="Aquilini E."/>
            <person name="Alioto T."/>
            <person name="Minana-Galbis D."/>
            <person name="Tomas J.M."/>
        </authorList>
    </citation>
    <scope>NUCLEOTIDE SEQUENCE [LARGE SCALE GENOMIC DNA]</scope>
    <source>
        <strain evidence="2 3">302-73</strain>
    </source>
</reference>
<accession>R8ARN6</accession>
<dbReference type="HOGENOM" id="CLU_2618996_0_0_6"/>
<sequence>MIAFSIDILDNDLHNSEVFPIKAVALMLKKIVSRTFDLFKPQYLFKNLLWLVLFIGLGMIAEYLFEKMFLVPYIQIIM</sequence>
<dbReference type="PATRIC" id="fig|1315976.3.peg.1488"/>
<organism evidence="2 3">
    <name type="scientific">Plesiomonas shigelloides 302-73</name>
    <dbReference type="NCBI Taxonomy" id="1315976"/>
    <lineage>
        <taxon>Bacteria</taxon>
        <taxon>Pseudomonadati</taxon>
        <taxon>Pseudomonadota</taxon>
        <taxon>Gammaproteobacteria</taxon>
        <taxon>Enterobacterales</taxon>
        <taxon>Enterobacteriaceae</taxon>
        <taxon>Plesiomonas</taxon>
    </lineage>
</organism>
<evidence type="ECO:0000313" key="2">
    <source>
        <dbReference type="EMBL" id="EON88986.1"/>
    </source>
</evidence>
<name>R8ARN6_PLESH</name>
<evidence type="ECO:0000256" key="1">
    <source>
        <dbReference type="SAM" id="Phobius"/>
    </source>
</evidence>